<accession>A0A9P4M3F7</accession>
<feature type="compositionally biased region" description="Polar residues" evidence="1">
    <location>
        <begin position="197"/>
        <end position="219"/>
    </location>
</feature>
<dbReference type="PANTHER" id="PTHR28229">
    <property type="entry name" value="TRANSLOCATION PROTEIN SEC66"/>
    <property type="match status" value="1"/>
</dbReference>
<dbReference type="EMBL" id="ML978129">
    <property type="protein sequence ID" value="KAF2096671.1"/>
    <property type="molecule type" value="Genomic_DNA"/>
</dbReference>
<name>A0A9P4M3F7_9PEZI</name>
<keyword evidence="2" id="KW-1133">Transmembrane helix</keyword>
<dbReference type="OrthoDB" id="73168at2759"/>
<feature type="region of interest" description="Disordered" evidence="1">
    <location>
        <begin position="192"/>
        <end position="248"/>
    </location>
</feature>
<dbReference type="PANTHER" id="PTHR28229:SF1">
    <property type="entry name" value="TRANSLOCATION PROTEIN SEC66"/>
    <property type="match status" value="1"/>
</dbReference>
<protein>
    <recommendedName>
        <fullName evidence="5">Translocation protein</fullName>
    </recommendedName>
</protein>
<comment type="caution">
    <text evidence="3">The sequence shown here is derived from an EMBL/GenBank/DDBJ whole genome shotgun (WGS) entry which is preliminary data.</text>
</comment>
<dbReference type="GO" id="GO:0031204">
    <property type="term" value="P:post-translational protein targeting to membrane, translocation"/>
    <property type="evidence" value="ECO:0007669"/>
    <property type="project" value="InterPro"/>
</dbReference>
<keyword evidence="2" id="KW-0812">Transmembrane</keyword>
<evidence type="ECO:0008006" key="5">
    <source>
        <dbReference type="Google" id="ProtNLM"/>
    </source>
</evidence>
<feature type="transmembrane region" description="Helical" evidence="2">
    <location>
        <begin position="6"/>
        <end position="27"/>
    </location>
</feature>
<dbReference type="GO" id="GO:0031207">
    <property type="term" value="C:Sec62/Sec63 complex"/>
    <property type="evidence" value="ECO:0007669"/>
    <property type="project" value="InterPro"/>
</dbReference>
<dbReference type="Pfam" id="PF09802">
    <property type="entry name" value="Sec66"/>
    <property type="match status" value="1"/>
</dbReference>
<dbReference type="InterPro" id="IPR018624">
    <property type="entry name" value="Sec66"/>
</dbReference>
<evidence type="ECO:0000313" key="4">
    <source>
        <dbReference type="Proteomes" id="UP000799772"/>
    </source>
</evidence>
<proteinExistence type="predicted"/>
<sequence>MNWLSLAFPVVYLAILIGSLSTFSYVYRQRRATKAASLAPWFPPHLQRNIYLSLLHHEPEEGNEKSAKVPDSVLKAALLRRATEDIHRIIAVRNAKQALSTLLQKGCVGDELWQRFLRAEKEIEEELRDVVNEANAFAPGWGQNIFQSANEMANNAMIRKRMDELQAQATAEKEWWEKRKATIQTNFMKELDEEKSASTLSPTARSVASPTGTSATGKSVSDDDAVIVESGGPKESQGGGKKKKKGKH</sequence>
<keyword evidence="4" id="KW-1185">Reference proteome</keyword>
<dbReference type="Proteomes" id="UP000799772">
    <property type="component" value="Unassembled WGS sequence"/>
</dbReference>
<keyword evidence="2" id="KW-0472">Membrane</keyword>
<gene>
    <name evidence="3" type="ORF">NA57DRAFT_67330</name>
</gene>
<reference evidence="3" key="1">
    <citation type="journal article" date="2020" name="Stud. Mycol.">
        <title>101 Dothideomycetes genomes: a test case for predicting lifestyles and emergence of pathogens.</title>
        <authorList>
            <person name="Haridas S."/>
            <person name="Albert R."/>
            <person name="Binder M."/>
            <person name="Bloem J."/>
            <person name="Labutti K."/>
            <person name="Salamov A."/>
            <person name="Andreopoulos B."/>
            <person name="Baker S."/>
            <person name="Barry K."/>
            <person name="Bills G."/>
            <person name="Bluhm B."/>
            <person name="Cannon C."/>
            <person name="Castanera R."/>
            <person name="Culley D."/>
            <person name="Daum C."/>
            <person name="Ezra D."/>
            <person name="Gonzalez J."/>
            <person name="Henrissat B."/>
            <person name="Kuo A."/>
            <person name="Liang C."/>
            <person name="Lipzen A."/>
            <person name="Lutzoni F."/>
            <person name="Magnuson J."/>
            <person name="Mondo S."/>
            <person name="Nolan M."/>
            <person name="Ohm R."/>
            <person name="Pangilinan J."/>
            <person name="Park H.-J."/>
            <person name="Ramirez L."/>
            <person name="Alfaro M."/>
            <person name="Sun H."/>
            <person name="Tritt A."/>
            <person name="Yoshinaga Y."/>
            <person name="Zwiers L.-H."/>
            <person name="Turgeon B."/>
            <person name="Goodwin S."/>
            <person name="Spatafora J."/>
            <person name="Crous P."/>
            <person name="Grigoriev I."/>
        </authorList>
    </citation>
    <scope>NUCLEOTIDE SEQUENCE</scope>
    <source>
        <strain evidence="3">CBS 133067</strain>
    </source>
</reference>
<evidence type="ECO:0000256" key="1">
    <source>
        <dbReference type="SAM" id="MobiDB-lite"/>
    </source>
</evidence>
<evidence type="ECO:0000256" key="2">
    <source>
        <dbReference type="SAM" id="Phobius"/>
    </source>
</evidence>
<organism evidence="3 4">
    <name type="scientific">Rhizodiscina lignyota</name>
    <dbReference type="NCBI Taxonomy" id="1504668"/>
    <lineage>
        <taxon>Eukaryota</taxon>
        <taxon>Fungi</taxon>
        <taxon>Dikarya</taxon>
        <taxon>Ascomycota</taxon>
        <taxon>Pezizomycotina</taxon>
        <taxon>Dothideomycetes</taxon>
        <taxon>Pleosporomycetidae</taxon>
        <taxon>Aulographales</taxon>
        <taxon>Rhizodiscinaceae</taxon>
        <taxon>Rhizodiscina</taxon>
    </lineage>
</organism>
<dbReference type="AlphaFoldDB" id="A0A9P4M3F7"/>
<evidence type="ECO:0000313" key="3">
    <source>
        <dbReference type="EMBL" id="KAF2096671.1"/>
    </source>
</evidence>